<evidence type="ECO:0000256" key="2">
    <source>
        <dbReference type="ARBA" id="ARBA00008520"/>
    </source>
</evidence>
<sequence>MLRFRPSHWRRLFMPCLLAVSCTAAQAQSVQVLHWWKSLSEQQAVNLLTTKLAQDNLQWRDGLVPSGSGVGASIVLKSRILAGNAPEAAQLNGVLVSEWAELGLLLEIDSVAQSGKWEKNLFPKVWNLIQVKNHVVAAPLGIHRINTLFYNKKIFSKLELEPPSSWDEFDQVVRKLQQAGITPLAQSSEIWQVATLFETVLLSVSSPAFYQDIFVRKQPSALMDARFAQALKRLRLLKKAMPNPVPDKLWMDLSRQLADGQAAMLIMGDWVKGELNALGQATDVGFSCVAVPGTAAYHIYDVDTLVMLAKDNSKRSAQEKLAQWVVSPALQQEYNQVKGSIPVLKNPELGKMDSCARNAWKVFSGGAAVQVPSFAHRMATDEISRDAMMNEIHRFFMDDQMTVGEAQKRLATMVRALPKNKAGNDAQDINR</sequence>
<dbReference type="PANTHER" id="PTHR43649">
    <property type="entry name" value="ARABINOSE-BINDING PROTEIN-RELATED"/>
    <property type="match status" value="1"/>
</dbReference>
<dbReference type="PANTHER" id="PTHR43649:SF28">
    <property type="entry name" value="BINDING PROTEIN COMPONENT OF ABC SUGAR TRANSPORTER-RELATED"/>
    <property type="match status" value="1"/>
</dbReference>
<feature type="signal peptide" evidence="7">
    <location>
        <begin position="1"/>
        <end position="27"/>
    </location>
</feature>
<dbReference type="GO" id="GO:0042597">
    <property type="term" value="C:periplasmic space"/>
    <property type="evidence" value="ECO:0007669"/>
    <property type="project" value="UniProtKB-SubCell"/>
</dbReference>
<keyword evidence="3" id="KW-0813">Transport</keyword>
<name>A0A923HZQ3_9BURK</name>
<dbReference type="InterPro" id="IPR006059">
    <property type="entry name" value="SBP"/>
</dbReference>
<protein>
    <recommendedName>
        <fullName evidence="6">Probable sugar-binding periplasmic protein</fullName>
    </recommendedName>
</protein>
<accession>A0A923HZQ3</accession>
<dbReference type="AlphaFoldDB" id="A0A923HZQ3"/>
<dbReference type="PROSITE" id="PS51257">
    <property type="entry name" value="PROKAR_LIPOPROTEIN"/>
    <property type="match status" value="1"/>
</dbReference>
<gene>
    <name evidence="8" type="ORF">H8K47_00250</name>
</gene>
<proteinExistence type="inferred from homology"/>
<comment type="similarity">
    <text evidence="2">Belongs to the bacterial solute-binding protein 1 family.</text>
</comment>
<evidence type="ECO:0000256" key="3">
    <source>
        <dbReference type="ARBA" id="ARBA00022448"/>
    </source>
</evidence>
<evidence type="ECO:0000256" key="4">
    <source>
        <dbReference type="ARBA" id="ARBA00022729"/>
    </source>
</evidence>
<comment type="function">
    <text evidence="5">Part of a binding-protein-dependent transport system for a sugar.</text>
</comment>
<reference evidence="8" key="1">
    <citation type="submission" date="2020-08" db="EMBL/GenBank/DDBJ databases">
        <title>Novel species isolated from subtropical streams in China.</title>
        <authorList>
            <person name="Lu H."/>
        </authorList>
    </citation>
    <scope>NUCLEOTIDE SEQUENCE</scope>
    <source>
        <strain evidence="8">CY7W</strain>
    </source>
</reference>
<evidence type="ECO:0000256" key="6">
    <source>
        <dbReference type="ARBA" id="ARBA00049753"/>
    </source>
</evidence>
<feature type="chain" id="PRO_5037182613" description="Probable sugar-binding periplasmic protein" evidence="7">
    <location>
        <begin position="28"/>
        <end position="431"/>
    </location>
</feature>
<evidence type="ECO:0000256" key="7">
    <source>
        <dbReference type="SAM" id="SignalP"/>
    </source>
</evidence>
<dbReference type="InterPro" id="IPR050490">
    <property type="entry name" value="Bact_solute-bd_prot1"/>
</dbReference>
<organism evidence="8 9">
    <name type="scientific">Undibacterium rugosum</name>
    <dbReference type="NCBI Taxonomy" id="2762291"/>
    <lineage>
        <taxon>Bacteria</taxon>
        <taxon>Pseudomonadati</taxon>
        <taxon>Pseudomonadota</taxon>
        <taxon>Betaproteobacteria</taxon>
        <taxon>Burkholderiales</taxon>
        <taxon>Oxalobacteraceae</taxon>
        <taxon>Undibacterium</taxon>
    </lineage>
</organism>
<keyword evidence="9" id="KW-1185">Reference proteome</keyword>
<evidence type="ECO:0000256" key="1">
    <source>
        <dbReference type="ARBA" id="ARBA00004418"/>
    </source>
</evidence>
<evidence type="ECO:0000313" key="9">
    <source>
        <dbReference type="Proteomes" id="UP000612361"/>
    </source>
</evidence>
<dbReference type="RefSeq" id="WP_186879431.1">
    <property type="nucleotide sequence ID" value="NZ_JACOGG010000001.1"/>
</dbReference>
<dbReference type="Gene3D" id="3.40.190.10">
    <property type="entry name" value="Periplasmic binding protein-like II"/>
    <property type="match status" value="2"/>
</dbReference>
<evidence type="ECO:0000313" key="8">
    <source>
        <dbReference type="EMBL" id="MBC3933775.1"/>
    </source>
</evidence>
<keyword evidence="4 7" id="KW-0732">Signal</keyword>
<dbReference type="Proteomes" id="UP000612361">
    <property type="component" value="Unassembled WGS sequence"/>
</dbReference>
<evidence type="ECO:0000256" key="5">
    <source>
        <dbReference type="ARBA" id="ARBA00049629"/>
    </source>
</evidence>
<comment type="subcellular location">
    <subcellularLocation>
        <location evidence="1">Periplasm</location>
    </subcellularLocation>
</comment>
<dbReference type="Pfam" id="PF01547">
    <property type="entry name" value="SBP_bac_1"/>
    <property type="match status" value="1"/>
</dbReference>
<comment type="caution">
    <text evidence="8">The sequence shown here is derived from an EMBL/GenBank/DDBJ whole genome shotgun (WGS) entry which is preliminary data.</text>
</comment>
<dbReference type="SUPFAM" id="SSF53850">
    <property type="entry name" value="Periplasmic binding protein-like II"/>
    <property type="match status" value="1"/>
</dbReference>
<dbReference type="EMBL" id="JACOGG010000001">
    <property type="protein sequence ID" value="MBC3933775.1"/>
    <property type="molecule type" value="Genomic_DNA"/>
</dbReference>